<sequence length="164" mass="18099">MTDRRIMLIGATGCGKSSLAVVLNRYAEHLSGKEKSTEVSPVPHRQDVWYSRYTLDVPGGYFENPWMYNHLISLAQNNASHVLFVVSRSQRSFAGAPGLADVFGCPVSGVITHSDVQPENEEFCQKQLRRYGVPEPFFNVSVKKGFGVSALIGHLLEAGTVKKD</sequence>
<dbReference type="Pfam" id="PF10662">
    <property type="entry name" value="PduV-EutP"/>
    <property type="match status" value="1"/>
</dbReference>
<dbReference type="GO" id="GO:0006576">
    <property type="term" value="P:biogenic amine metabolic process"/>
    <property type="evidence" value="ECO:0007669"/>
    <property type="project" value="InterPro"/>
</dbReference>
<keyword evidence="2" id="KW-1185">Reference proteome</keyword>
<accession>A0A1B7XB68</accession>
<dbReference type="Proteomes" id="UP000091979">
    <property type="component" value="Unassembled WGS sequence"/>
</dbReference>
<dbReference type="PATRIC" id="fig|1560234.3.peg.1384"/>
<evidence type="ECO:0000313" key="1">
    <source>
        <dbReference type="EMBL" id="OBQ46619.1"/>
    </source>
</evidence>
<dbReference type="InterPro" id="IPR027417">
    <property type="entry name" value="P-loop_NTPase"/>
</dbReference>
<gene>
    <name evidence="1" type="ORF">SP90_11485</name>
</gene>
<name>A0A1B7XB68_9BACT</name>
<protein>
    <recommendedName>
        <fullName evidence="3">Ethanolamine utilization protein EutP</fullName>
    </recommendedName>
</protein>
<dbReference type="Gene3D" id="3.40.50.300">
    <property type="entry name" value="P-loop containing nucleotide triphosphate hydrolases"/>
    <property type="match status" value="1"/>
</dbReference>
<dbReference type="STRING" id="1560234.SP90_11485"/>
<dbReference type="CDD" id="cd00882">
    <property type="entry name" value="Ras_like_GTPase"/>
    <property type="match status" value="1"/>
</dbReference>
<dbReference type="PANTHER" id="PTHR40453">
    <property type="entry name" value="PROTEIN YOEF"/>
    <property type="match status" value="1"/>
</dbReference>
<dbReference type="SUPFAM" id="SSF52540">
    <property type="entry name" value="P-loop containing nucleoside triphosphate hydrolases"/>
    <property type="match status" value="1"/>
</dbReference>
<comment type="caution">
    <text evidence="1">The sequence shown here is derived from an EMBL/GenBank/DDBJ whole genome shotgun (WGS) entry which is preliminary data.</text>
</comment>
<dbReference type="InterPro" id="IPR012381">
    <property type="entry name" value="EutP_PduV"/>
</dbReference>
<proteinExistence type="predicted"/>
<evidence type="ECO:0000313" key="2">
    <source>
        <dbReference type="Proteomes" id="UP000091979"/>
    </source>
</evidence>
<dbReference type="AlphaFoldDB" id="A0A1B7XB68"/>
<reference evidence="1 2" key="1">
    <citation type="submission" date="2015-01" db="EMBL/GenBank/DDBJ databases">
        <title>Desulfovibrio sp. JC271 draft genome sequence.</title>
        <authorList>
            <person name="Shivani Y."/>
            <person name="Subhash Y."/>
            <person name="Sasikala C."/>
            <person name="Ramana C.V."/>
        </authorList>
    </citation>
    <scope>NUCLEOTIDE SEQUENCE [LARGE SCALE GENOMIC DNA]</scope>
    <source>
        <strain evidence="1 2">JC271</strain>
    </source>
</reference>
<dbReference type="EMBL" id="JXMS01000020">
    <property type="protein sequence ID" value="OBQ46619.1"/>
    <property type="molecule type" value="Genomic_DNA"/>
</dbReference>
<dbReference type="GO" id="GO:0005524">
    <property type="term" value="F:ATP binding"/>
    <property type="evidence" value="ECO:0007669"/>
    <property type="project" value="InterPro"/>
</dbReference>
<dbReference type="PANTHER" id="PTHR40453:SF1">
    <property type="entry name" value="PROTEIN YOEF"/>
    <property type="match status" value="1"/>
</dbReference>
<dbReference type="OrthoDB" id="6179at2"/>
<evidence type="ECO:0008006" key="3">
    <source>
        <dbReference type="Google" id="ProtNLM"/>
    </source>
</evidence>
<dbReference type="RefSeq" id="WP_066856185.1">
    <property type="nucleotide sequence ID" value="NZ_JXMS01000020.1"/>
</dbReference>
<organism evidence="1 2">
    <name type="scientific">Halodesulfovibrio spirochaetisodalis</name>
    <dbReference type="NCBI Taxonomy" id="1560234"/>
    <lineage>
        <taxon>Bacteria</taxon>
        <taxon>Pseudomonadati</taxon>
        <taxon>Thermodesulfobacteriota</taxon>
        <taxon>Desulfovibrionia</taxon>
        <taxon>Desulfovibrionales</taxon>
        <taxon>Desulfovibrionaceae</taxon>
        <taxon>Halodesulfovibrio</taxon>
    </lineage>
</organism>